<protein>
    <submittedName>
        <fullName evidence="2">Uncharacterized protein</fullName>
    </submittedName>
</protein>
<evidence type="ECO:0000256" key="1">
    <source>
        <dbReference type="SAM" id="MobiDB-lite"/>
    </source>
</evidence>
<dbReference type="EMBL" id="JAADJZ010000014">
    <property type="protein sequence ID" value="KAF2870243.1"/>
    <property type="molecule type" value="Genomic_DNA"/>
</dbReference>
<feature type="region of interest" description="Disordered" evidence="1">
    <location>
        <begin position="82"/>
        <end position="112"/>
    </location>
</feature>
<organism evidence="2 3">
    <name type="scientific">Massariosphaeria phaeospora</name>
    <dbReference type="NCBI Taxonomy" id="100035"/>
    <lineage>
        <taxon>Eukaryota</taxon>
        <taxon>Fungi</taxon>
        <taxon>Dikarya</taxon>
        <taxon>Ascomycota</taxon>
        <taxon>Pezizomycotina</taxon>
        <taxon>Dothideomycetes</taxon>
        <taxon>Pleosporomycetidae</taxon>
        <taxon>Pleosporales</taxon>
        <taxon>Pleosporales incertae sedis</taxon>
        <taxon>Massariosphaeria</taxon>
    </lineage>
</organism>
<feature type="compositionally biased region" description="Acidic residues" evidence="1">
    <location>
        <begin position="100"/>
        <end position="112"/>
    </location>
</feature>
<feature type="region of interest" description="Disordered" evidence="1">
    <location>
        <begin position="1"/>
        <end position="21"/>
    </location>
</feature>
<accession>A0A7C8MA67</accession>
<dbReference type="AlphaFoldDB" id="A0A7C8MA67"/>
<feature type="compositionally biased region" description="Basic and acidic residues" evidence="1">
    <location>
        <begin position="39"/>
        <end position="63"/>
    </location>
</feature>
<sequence length="334" mass="38420">MPYCRDDHRGRVESYRSGESRDLCNRKHDVLRPVVRGVRKSDPRKGPKLEHRDRSSVRSNKESYRGNSTLAYIEYHHPKAFLDDNSSSASTDDRRSVVSDLEEGECSSSEDSEPYIDQVYNDFRRHKTLSKVLESPVVRADVHRRKYHWGRESEDQFDRKLEYVDRMLSHMYEVYDTVTAYSIGMLPPGTIIYYLKPFTLGLDQDDMGWGTARAGPPGSTARVHLKGRFGVVVNRYSQHLKVAETYTFRGKGLKEAKPYWCWDEYIGFQFPEETPDLEDSTERPLEVASTCCDWDPKSVVHLLTDTISLSSQIMIAGSITSDSLARLRTMIAKL</sequence>
<dbReference type="OrthoDB" id="3794181at2759"/>
<comment type="caution">
    <text evidence="2">The sequence shown here is derived from an EMBL/GenBank/DDBJ whole genome shotgun (WGS) entry which is preliminary data.</text>
</comment>
<gene>
    <name evidence="2" type="ORF">BDV95DRAFT_608245</name>
</gene>
<reference evidence="2 3" key="1">
    <citation type="submission" date="2020-01" db="EMBL/GenBank/DDBJ databases">
        <authorList>
            <consortium name="DOE Joint Genome Institute"/>
            <person name="Haridas S."/>
            <person name="Albert R."/>
            <person name="Binder M."/>
            <person name="Bloem J."/>
            <person name="Labutti K."/>
            <person name="Salamov A."/>
            <person name="Andreopoulos B."/>
            <person name="Baker S.E."/>
            <person name="Barry K."/>
            <person name="Bills G."/>
            <person name="Bluhm B.H."/>
            <person name="Cannon C."/>
            <person name="Castanera R."/>
            <person name="Culley D.E."/>
            <person name="Daum C."/>
            <person name="Ezra D."/>
            <person name="Gonzalez J.B."/>
            <person name="Henrissat B."/>
            <person name="Kuo A."/>
            <person name="Liang C."/>
            <person name="Lipzen A."/>
            <person name="Lutzoni F."/>
            <person name="Magnuson J."/>
            <person name="Mondo S."/>
            <person name="Nolan M."/>
            <person name="Ohm R."/>
            <person name="Pangilinan J."/>
            <person name="Park H.-J.H."/>
            <person name="Ramirez L."/>
            <person name="Alfaro M."/>
            <person name="Sun H."/>
            <person name="Tritt A."/>
            <person name="Yoshinaga Y."/>
            <person name="Zwiers L.-H.L."/>
            <person name="Turgeon B.G."/>
            <person name="Goodwin S.B."/>
            <person name="Spatafora J.W."/>
            <person name="Crous P.W."/>
            <person name="Grigoriev I.V."/>
        </authorList>
    </citation>
    <scope>NUCLEOTIDE SEQUENCE [LARGE SCALE GENOMIC DNA]</scope>
    <source>
        <strain evidence="2 3">CBS 611.86</strain>
    </source>
</reference>
<evidence type="ECO:0000313" key="2">
    <source>
        <dbReference type="EMBL" id="KAF2870243.1"/>
    </source>
</evidence>
<name>A0A7C8MA67_9PLEO</name>
<dbReference type="Proteomes" id="UP000481861">
    <property type="component" value="Unassembled WGS sequence"/>
</dbReference>
<evidence type="ECO:0000313" key="3">
    <source>
        <dbReference type="Proteomes" id="UP000481861"/>
    </source>
</evidence>
<proteinExistence type="predicted"/>
<feature type="region of interest" description="Disordered" evidence="1">
    <location>
        <begin position="34"/>
        <end position="63"/>
    </location>
</feature>
<keyword evidence="3" id="KW-1185">Reference proteome</keyword>